<protein>
    <submittedName>
        <fullName evidence="4">ABC transporter ATP-binding protein</fullName>
    </submittedName>
</protein>
<dbReference type="PANTHER" id="PTHR43158:SF10">
    <property type="entry name" value="ABC TRANSPORTER ATP-BINDING PROTEIN YTRB"/>
    <property type="match status" value="1"/>
</dbReference>
<dbReference type="PROSITE" id="PS50893">
    <property type="entry name" value="ABC_TRANSPORTER_2"/>
    <property type="match status" value="1"/>
</dbReference>
<gene>
    <name evidence="4" type="ORF">ACFSCX_03170</name>
</gene>
<dbReference type="RefSeq" id="WP_377926656.1">
    <property type="nucleotide sequence ID" value="NZ_JBHUEM010000003.1"/>
</dbReference>
<dbReference type="SMART" id="SM00382">
    <property type="entry name" value="AAA"/>
    <property type="match status" value="1"/>
</dbReference>
<keyword evidence="2 4" id="KW-0067">ATP-binding</keyword>
<comment type="caution">
    <text evidence="4">The sequence shown here is derived from an EMBL/GenBank/DDBJ whole genome shotgun (WGS) entry which is preliminary data.</text>
</comment>
<evidence type="ECO:0000313" key="4">
    <source>
        <dbReference type="EMBL" id="MFD1735555.1"/>
    </source>
</evidence>
<dbReference type="GO" id="GO:0005524">
    <property type="term" value="F:ATP binding"/>
    <property type="evidence" value="ECO:0007669"/>
    <property type="project" value="UniProtKB-KW"/>
</dbReference>
<evidence type="ECO:0000256" key="1">
    <source>
        <dbReference type="ARBA" id="ARBA00022741"/>
    </source>
</evidence>
<organism evidence="4 5">
    <name type="scientific">Bacillus salitolerans</name>
    <dbReference type="NCBI Taxonomy" id="1437434"/>
    <lineage>
        <taxon>Bacteria</taxon>
        <taxon>Bacillati</taxon>
        <taxon>Bacillota</taxon>
        <taxon>Bacilli</taxon>
        <taxon>Bacillales</taxon>
        <taxon>Bacillaceae</taxon>
        <taxon>Bacillus</taxon>
    </lineage>
</organism>
<keyword evidence="5" id="KW-1185">Reference proteome</keyword>
<dbReference type="InterPro" id="IPR027417">
    <property type="entry name" value="P-loop_NTPase"/>
</dbReference>
<name>A0ABW4LK29_9BACI</name>
<evidence type="ECO:0000256" key="2">
    <source>
        <dbReference type="ARBA" id="ARBA00022840"/>
    </source>
</evidence>
<dbReference type="SUPFAM" id="SSF52540">
    <property type="entry name" value="P-loop containing nucleoside triphosphate hydrolases"/>
    <property type="match status" value="1"/>
</dbReference>
<keyword evidence="1" id="KW-0547">Nucleotide-binding</keyword>
<accession>A0ABW4LK29</accession>
<feature type="domain" description="ABC transporter" evidence="3">
    <location>
        <begin position="2"/>
        <end position="227"/>
    </location>
</feature>
<proteinExistence type="predicted"/>
<dbReference type="InterPro" id="IPR003439">
    <property type="entry name" value="ABC_transporter-like_ATP-bd"/>
</dbReference>
<dbReference type="Proteomes" id="UP001597214">
    <property type="component" value="Unassembled WGS sequence"/>
</dbReference>
<dbReference type="Gene3D" id="3.40.50.300">
    <property type="entry name" value="P-loop containing nucleotide triphosphate hydrolases"/>
    <property type="match status" value="1"/>
</dbReference>
<evidence type="ECO:0000313" key="5">
    <source>
        <dbReference type="Proteomes" id="UP001597214"/>
    </source>
</evidence>
<dbReference type="EMBL" id="JBHUEM010000003">
    <property type="protein sequence ID" value="MFD1735555.1"/>
    <property type="molecule type" value="Genomic_DNA"/>
</dbReference>
<reference evidence="5" key="1">
    <citation type="journal article" date="2019" name="Int. J. Syst. Evol. Microbiol.">
        <title>The Global Catalogue of Microorganisms (GCM) 10K type strain sequencing project: providing services to taxonomists for standard genome sequencing and annotation.</title>
        <authorList>
            <consortium name="The Broad Institute Genomics Platform"/>
            <consortium name="The Broad Institute Genome Sequencing Center for Infectious Disease"/>
            <person name="Wu L."/>
            <person name="Ma J."/>
        </authorList>
    </citation>
    <scope>NUCLEOTIDE SEQUENCE [LARGE SCALE GENOMIC DNA]</scope>
    <source>
        <strain evidence="5">CCUG 49339</strain>
    </source>
</reference>
<sequence length="292" mass="33890">MLSLVDITKYLDDEVVLSDINLQFNKGEIFGLLGCNGSGKTTLLRLIMQLLIPEKGDILYNQESIIKCPTLKQKIQFMPVRNSFFEKYNYNELTQILKSIYPQFDISYANELMNRYSLPENKKYRELSTGQKKQLSLIVAFASRPEVLLLDEPTDGIDAVTRHDLLQLLIDEVADREITVIITSHRLEDIERICNRIGFLENNQLSEVFDLDELKEQYVKIQAVFDDDISLKIREKKIPILDHAGIFYTLLLPKSDIEGRSWLKSLQPKVWNELSVNLEEVFIAKFGGKRRW</sequence>
<dbReference type="CDD" id="cd03230">
    <property type="entry name" value="ABC_DR_subfamily_A"/>
    <property type="match status" value="1"/>
</dbReference>
<dbReference type="PANTHER" id="PTHR43158">
    <property type="entry name" value="SKFA PEPTIDE EXPORT ATP-BINDING PROTEIN SKFE"/>
    <property type="match status" value="1"/>
</dbReference>
<dbReference type="Pfam" id="PF00005">
    <property type="entry name" value="ABC_tran"/>
    <property type="match status" value="1"/>
</dbReference>
<evidence type="ECO:0000259" key="3">
    <source>
        <dbReference type="PROSITE" id="PS50893"/>
    </source>
</evidence>
<dbReference type="InterPro" id="IPR003593">
    <property type="entry name" value="AAA+_ATPase"/>
</dbReference>